<sequence length="83" mass="9591">MKNLLIALSIIFITTAFQTKKTDVFICMTKSSKTYHLKKNCRGLKICKSKIKKITKKKAENVGRTFCKIEKKKNHKLSIKLES</sequence>
<dbReference type="AlphaFoldDB" id="A0A5S3N104"/>
<evidence type="ECO:0000313" key="1">
    <source>
        <dbReference type="EMBL" id="TMM28657.1"/>
    </source>
</evidence>
<evidence type="ECO:0000313" key="2">
    <source>
        <dbReference type="Proteomes" id="UP000307140"/>
    </source>
</evidence>
<keyword evidence="2" id="KW-1185">Reference proteome</keyword>
<organism evidence="1 2">
    <name type="scientific">Polaribacter aestuariivivens</name>
    <dbReference type="NCBI Taxonomy" id="2304626"/>
    <lineage>
        <taxon>Bacteria</taxon>
        <taxon>Pseudomonadati</taxon>
        <taxon>Bacteroidota</taxon>
        <taxon>Flavobacteriia</taxon>
        <taxon>Flavobacteriales</taxon>
        <taxon>Flavobacteriaceae</taxon>
    </lineage>
</organism>
<gene>
    <name evidence="1" type="ORF">FDT66_13725</name>
</gene>
<dbReference type="Proteomes" id="UP000307140">
    <property type="component" value="Unassembled WGS sequence"/>
</dbReference>
<proteinExistence type="predicted"/>
<name>A0A5S3N104_9FLAO</name>
<accession>A0A5S3N104</accession>
<dbReference type="OrthoDB" id="885042at2"/>
<comment type="caution">
    <text evidence="1">The sequence shown here is derived from an EMBL/GenBank/DDBJ whole genome shotgun (WGS) entry which is preliminary data.</text>
</comment>
<protein>
    <submittedName>
        <fullName evidence="1">Uncharacterized protein</fullName>
    </submittedName>
</protein>
<reference evidence="1 2" key="1">
    <citation type="submission" date="2019-05" db="EMBL/GenBank/DDBJ databases">
        <title>Polaribacter aestuariivivens sp. nov., isolated from a tidal flat.</title>
        <authorList>
            <person name="Yoon J.-H."/>
        </authorList>
    </citation>
    <scope>NUCLEOTIDE SEQUENCE [LARGE SCALE GENOMIC DNA]</scope>
    <source>
        <strain evidence="1 2">DBTF-3</strain>
    </source>
</reference>
<dbReference type="EMBL" id="VANR01000008">
    <property type="protein sequence ID" value="TMM28657.1"/>
    <property type="molecule type" value="Genomic_DNA"/>
</dbReference>